<evidence type="ECO:0000259" key="13">
    <source>
        <dbReference type="SMART" id="SM00831"/>
    </source>
</evidence>
<gene>
    <name evidence="14" type="ORF">HW532_08020</name>
</gene>
<dbReference type="GO" id="GO:1990573">
    <property type="term" value="P:potassium ion import across plasma membrane"/>
    <property type="evidence" value="ECO:0007669"/>
    <property type="project" value="TreeGrafter"/>
</dbReference>
<evidence type="ECO:0000256" key="9">
    <source>
        <dbReference type="ARBA" id="ARBA00022989"/>
    </source>
</evidence>
<dbReference type="InterPro" id="IPR044492">
    <property type="entry name" value="P_typ_ATPase_HD_dom"/>
</dbReference>
<dbReference type="SUPFAM" id="SSF81653">
    <property type="entry name" value="Calcium ATPase, transduction domain A"/>
    <property type="match status" value="1"/>
</dbReference>
<evidence type="ECO:0000256" key="10">
    <source>
        <dbReference type="ARBA" id="ARBA00023136"/>
    </source>
</evidence>
<dbReference type="Pfam" id="PF00690">
    <property type="entry name" value="Cation_ATPase_N"/>
    <property type="match status" value="1"/>
</dbReference>
<dbReference type="GO" id="GO:0005524">
    <property type="term" value="F:ATP binding"/>
    <property type="evidence" value="ECO:0007669"/>
    <property type="project" value="UniProtKB-KW"/>
</dbReference>
<evidence type="ECO:0000256" key="1">
    <source>
        <dbReference type="ARBA" id="ARBA00004127"/>
    </source>
</evidence>
<dbReference type="SFLD" id="SFLDG00002">
    <property type="entry name" value="C1.7:_P-type_atpase_like"/>
    <property type="match status" value="1"/>
</dbReference>
<keyword evidence="9 12" id="KW-1133">Transmembrane helix</keyword>
<dbReference type="SUPFAM" id="SSF56784">
    <property type="entry name" value="HAD-like"/>
    <property type="match status" value="1"/>
</dbReference>
<feature type="transmembrane region" description="Helical" evidence="12">
    <location>
        <begin position="707"/>
        <end position="727"/>
    </location>
</feature>
<organism evidence="14 15">
    <name type="scientific">Kaustia mangrovi</name>
    <dbReference type="NCBI Taxonomy" id="2593653"/>
    <lineage>
        <taxon>Bacteria</taxon>
        <taxon>Pseudomonadati</taxon>
        <taxon>Pseudomonadota</taxon>
        <taxon>Alphaproteobacteria</taxon>
        <taxon>Hyphomicrobiales</taxon>
        <taxon>Parvibaculaceae</taxon>
        <taxon>Kaustia</taxon>
    </lineage>
</organism>
<dbReference type="FunFam" id="2.70.150.10:FF:000160">
    <property type="entry name" value="Sarcoplasmic/endoplasmic reticulum calcium ATPase 1"/>
    <property type="match status" value="1"/>
</dbReference>
<dbReference type="Gene3D" id="2.70.150.10">
    <property type="entry name" value="Calcium-transporting ATPase, cytoplasmic transduction domain A"/>
    <property type="match status" value="1"/>
</dbReference>
<dbReference type="GO" id="GO:0006883">
    <property type="term" value="P:intracellular sodium ion homeostasis"/>
    <property type="evidence" value="ECO:0007669"/>
    <property type="project" value="TreeGrafter"/>
</dbReference>
<dbReference type="Pfam" id="PF00689">
    <property type="entry name" value="Cation_ATPase_C"/>
    <property type="match status" value="1"/>
</dbReference>
<dbReference type="PANTHER" id="PTHR43294">
    <property type="entry name" value="SODIUM/POTASSIUM-TRANSPORTING ATPASE SUBUNIT ALPHA"/>
    <property type="match status" value="1"/>
</dbReference>
<dbReference type="InterPro" id="IPR059000">
    <property type="entry name" value="ATPase_P-type_domA"/>
</dbReference>
<dbReference type="GO" id="GO:0036376">
    <property type="term" value="P:sodium ion export across plasma membrane"/>
    <property type="evidence" value="ECO:0007669"/>
    <property type="project" value="TreeGrafter"/>
</dbReference>
<dbReference type="Proteomes" id="UP000593594">
    <property type="component" value="Chromosome"/>
</dbReference>
<feature type="transmembrane region" description="Helical" evidence="12">
    <location>
        <begin position="263"/>
        <end position="281"/>
    </location>
</feature>
<dbReference type="PROSITE" id="PS00154">
    <property type="entry name" value="ATPASE_E1_E2"/>
    <property type="match status" value="1"/>
</dbReference>
<evidence type="ECO:0000256" key="4">
    <source>
        <dbReference type="ARBA" id="ARBA00022692"/>
    </source>
</evidence>
<dbReference type="InterPro" id="IPR023214">
    <property type="entry name" value="HAD_sf"/>
</dbReference>
<dbReference type="InterPro" id="IPR006068">
    <property type="entry name" value="ATPase_P-typ_cation-transptr_C"/>
</dbReference>
<dbReference type="SFLD" id="SFLDF00027">
    <property type="entry name" value="p-type_atpase"/>
    <property type="match status" value="1"/>
</dbReference>
<protein>
    <submittedName>
        <fullName evidence="14">HAD-IC family P-type ATPase</fullName>
    </submittedName>
</protein>
<comment type="similarity">
    <text evidence="2">Belongs to the cation transport ATPase (P-type) (TC 3.A.3) family. Type IIA subfamily.</text>
</comment>
<dbReference type="InterPro" id="IPR018303">
    <property type="entry name" value="ATPase_P-typ_P_site"/>
</dbReference>
<dbReference type="SMART" id="SM00831">
    <property type="entry name" value="Cation_ATPase_N"/>
    <property type="match status" value="1"/>
</dbReference>
<dbReference type="GO" id="GO:0012505">
    <property type="term" value="C:endomembrane system"/>
    <property type="evidence" value="ECO:0007669"/>
    <property type="project" value="UniProtKB-SubCell"/>
</dbReference>
<dbReference type="InterPro" id="IPR004014">
    <property type="entry name" value="ATPase_P-typ_cation-transptr_N"/>
</dbReference>
<dbReference type="PANTHER" id="PTHR43294:SF20">
    <property type="entry name" value="P-TYPE ATPASE"/>
    <property type="match status" value="1"/>
</dbReference>
<dbReference type="RefSeq" id="WP_213163888.1">
    <property type="nucleotide sequence ID" value="NZ_CP058214.1"/>
</dbReference>
<name>A0A7S8C3I6_9HYPH</name>
<evidence type="ECO:0000256" key="6">
    <source>
        <dbReference type="ARBA" id="ARBA00022840"/>
    </source>
</evidence>
<keyword evidence="4 12" id="KW-0812">Transmembrane</keyword>
<keyword evidence="5" id="KW-0547">Nucleotide-binding</keyword>
<reference evidence="14 15" key="1">
    <citation type="submission" date="2020-06" db="EMBL/GenBank/DDBJ databases">
        <title>Genome sequence of 2 isolates from Red Sea Mangroves.</title>
        <authorList>
            <person name="Sefrji F."/>
            <person name="Michoud G."/>
            <person name="Merlino G."/>
            <person name="Daffonchio D."/>
        </authorList>
    </citation>
    <scope>NUCLEOTIDE SEQUENCE [LARGE SCALE GENOMIC DNA]</scope>
    <source>
        <strain evidence="14 15">R1DC25</strain>
    </source>
</reference>
<evidence type="ECO:0000313" key="15">
    <source>
        <dbReference type="Proteomes" id="UP000593594"/>
    </source>
</evidence>
<dbReference type="GO" id="GO:0005886">
    <property type="term" value="C:plasma membrane"/>
    <property type="evidence" value="ECO:0007669"/>
    <property type="project" value="TreeGrafter"/>
</dbReference>
<keyword evidence="15" id="KW-1185">Reference proteome</keyword>
<dbReference type="Pfam" id="PF00122">
    <property type="entry name" value="E1-E2_ATPase"/>
    <property type="match status" value="1"/>
</dbReference>
<evidence type="ECO:0000256" key="12">
    <source>
        <dbReference type="SAM" id="Phobius"/>
    </source>
</evidence>
<keyword evidence="8" id="KW-1278">Translocase</keyword>
<dbReference type="InterPro" id="IPR008250">
    <property type="entry name" value="ATPase_P-typ_transduc_dom_A_sf"/>
</dbReference>
<feature type="transmembrane region" description="Helical" evidence="12">
    <location>
        <begin position="293"/>
        <end position="316"/>
    </location>
</feature>
<dbReference type="GO" id="GO:0016887">
    <property type="term" value="F:ATP hydrolysis activity"/>
    <property type="evidence" value="ECO:0007669"/>
    <property type="project" value="InterPro"/>
</dbReference>
<accession>A0A7S8C3I6</accession>
<evidence type="ECO:0000256" key="3">
    <source>
        <dbReference type="ARBA" id="ARBA00022553"/>
    </source>
</evidence>
<dbReference type="GO" id="GO:1902600">
    <property type="term" value="P:proton transmembrane transport"/>
    <property type="evidence" value="ECO:0007669"/>
    <property type="project" value="TreeGrafter"/>
</dbReference>
<evidence type="ECO:0000256" key="7">
    <source>
        <dbReference type="ARBA" id="ARBA00022842"/>
    </source>
</evidence>
<keyword evidence="7" id="KW-0460">Magnesium</keyword>
<feature type="compositionally biased region" description="Basic and acidic residues" evidence="11">
    <location>
        <begin position="1"/>
        <end position="23"/>
    </location>
</feature>
<feature type="transmembrane region" description="Helical" evidence="12">
    <location>
        <begin position="779"/>
        <end position="803"/>
    </location>
</feature>
<feature type="transmembrane region" description="Helical" evidence="12">
    <location>
        <begin position="103"/>
        <end position="122"/>
    </location>
</feature>
<evidence type="ECO:0000256" key="5">
    <source>
        <dbReference type="ARBA" id="ARBA00022741"/>
    </source>
</evidence>
<sequence>MELPPIREHPEEPGGSRVPDEAPHSAWHALDAAEAARRLDTDRGGLSSEEAAERLARYGGNALPAAPERTLADVIVAQFANPLIYLLLIAGSVALVLNELADAVFIFIVLVINAAVGTVQEWRAQANLSALRSVIQVASRVRRDGRVRRMDAAALVPGDVVLIDAGDRVPADIRLLSSADLSADEASLTGESVPVAKTAEARLYEATLLAERRTMLFAGSTVQRGRAEGLVVATGGATELGRIAKALHGPAVVPPLTRRLQRFSNVIGAIAIAIVAGLILQQLSVGAPFRDTFFIAIALAVSIIPEGVPVAVTVALSIATARMARRNVIVRHLPAVEGLGACTVVATDKTGTLTVNRLTASRLWLPRLGTVEVGGGGYDVSSVFHWKGAPLPSHDAKDVVALARAGATVNDAERDPDDGVDGGSGDTLDLALLVLAEKAGLEIAALRAAAPRHAEIPFSAERRFAATVNAGEDGCRLQMKGAPEVIVPLCEEAGRAEAYRAAEELAAAGYRVIAIAGRTLRAAPGEPGWRGMEPELRELTLIGLVGFIDPLRPEAAQAVAHCLRAGVKVKMITGDHAATALSIARELGIARDRDDVVTGHDILRLADRPGELKALLAGASVFARVEPSQKVDIVNALKAAGEIVAMTGDGVNDAPALRRADLGVAMGRGGTDVARDAADLVLTDDNFASIVAGIEEGRAAYANIRKVVYLMISTGAAEVVMFMAAIFTGLPIPLTAVQLLWLNVVTNGGQDVALAFERREPGLLNRPPRPPREPIFDRLMIGESAVSGIYMGLVSYGVFAWALSMGWSEFEARNVLLFLMVAFENAHVFNCRSETRSTFRIPFSHNWPVVIAAIGAQAVHISAAFIPGLSDVLDVAPIAVDTWLMLVPAALSLILIMEIAKAVWRRLETAPSSVPG</sequence>
<feature type="transmembrane region" description="Helical" evidence="12">
    <location>
        <begin position="878"/>
        <end position="897"/>
    </location>
</feature>
<feature type="region of interest" description="Disordered" evidence="11">
    <location>
        <begin position="1"/>
        <end position="24"/>
    </location>
</feature>
<keyword evidence="3" id="KW-0597">Phosphoprotein</keyword>
<evidence type="ECO:0000256" key="8">
    <source>
        <dbReference type="ARBA" id="ARBA00022967"/>
    </source>
</evidence>
<feature type="domain" description="Cation-transporting P-type ATPase N-terminal" evidence="13">
    <location>
        <begin position="26"/>
        <end position="99"/>
    </location>
</feature>
<dbReference type="InterPro" id="IPR050510">
    <property type="entry name" value="Cation_transp_ATPase_P-type"/>
</dbReference>
<dbReference type="EMBL" id="CP058214">
    <property type="protein sequence ID" value="QPC42652.1"/>
    <property type="molecule type" value="Genomic_DNA"/>
</dbReference>
<dbReference type="InterPro" id="IPR001757">
    <property type="entry name" value="P_typ_ATPase"/>
</dbReference>
<evidence type="ECO:0000256" key="2">
    <source>
        <dbReference type="ARBA" id="ARBA00005675"/>
    </source>
</evidence>
<feature type="transmembrane region" description="Helical" evidence="12">
    <location>
        <begin position="79"/>
        <end position="97"/>
    </location>
</feature>
<proteinExistence type="inferred from homology"/>
<feature type="transmembrane region" description="Helical" evidence="12">
    <location>
        <begin position="845"/>
        <end position="866"/>
    </location>
</feature>
<dbReference type="Gene3D" id="3.40.1110.10">
    <property type="entry name" value="Calcium-transporting ATPase, cytoplasmic domain N"/>
    <property type="match status" value="1"/>
</dbReference>
<keyword evidence="6" id="KW-0067">ATP-binding</keyword>
<evidence type="ECO:0000256" key="11">
    <source>
        <dbReference type="SAM" id="MobiDB-lite"/>
    </source>
</evidence>
<dbReference type="InterPro" id="IPR036412">
    <property type="entry name" value="HAD-like_sf"/>
</dbReference>
<dbReference type="GO" id="GO:0005391">
    <property type="term" value="F:P-type sodium:potassium-exchanging transporter activity"/>
    <property type="evidence" value="ECO:0007669"/>
    <property type="project" value="TreeGrafter"/>
</dbReference>
<dbReference type="GO" id="GO:0030007">
    <property type="term" value="P:intracellular potassium ion homeostasis"/>
    <property type="evidence" value="ECO:0007669"/>
    <property type="project" value="TreeGrafter"/>
</dbReference>
<dbReference type="PRINTS" id="PR00120">
    <property type="entry name" value="HATPASE"/>
</dbReference>
<keyword evidence="10 12" id="KW-0472">Membrane</keyword>
<dbReference type="AlphaFoldDB" id="A0A7S8C3I6"/>
<dbReference type="PRINTS" id="PR00119">
    <property type="entry name" value="CATATPASE"/>
</dbReference>
<dbReference type="InterPro" id="IPR023299">
    <property type="entry name" value="ATPase_P-typ_cyto_dom_N"/>
</dbReference>
<evidence type="ECO:0000313" key="14">
    <source>
        <dbReference type="EMBL" id="QPC42652.1"/>
    </source>
</evidence>
<dbReference type="SUPFAM" id="SSF81660">
    <property type="entry name" value="Metal cation-transporting ATPase, ATP-binding domain N"/>
    <property type="match status" value="1"/>
</dbReference>
<dbReference type="Pfam" id="PF13246">
    <property type="entry name" value="Cation_ATPase"/>
    <property type="match status" value="1"/>
</dbReference>
<dbReference type="Gene3D" id="3.40.50.1000">
    <property type="entry name" value="HAD superfamily/HAD-like"/>
    <property type="match status" value="1"/>
</dbReference>
<dbReference type="SFLD" id="SFLDS00003">
    <property type="entry name" value="Haloacid_Dehalogenase"/>
    <property type="match status" value="1"/>
</dbReference>
<dbReference type="InterPro" id="IPR023298">
    <property type="entry name" value="ATPase_P-typ_TM_dom_sf"/>
</dbReference>
<dbReference type="SUPFAM" id="SSF81665">
    <property type="entry name" value="Calcium ATPase, transmembrane domain M"/>
    <property type="match status" value="1"/>
</dbReference>
<dbReference type="KEGG" id="kmn:HW532_08020"/>
<dbReference type="NCBIfam" id="TIGR01494">
    <property type="entry name" value="ATPase_P-type"/>
    <property type="match status" value="2"/>
</dbReference>
<comment type="subcellular location">
    <subcellularLocation>
        <location evidence="1">Endomembrane system</location>
        <topology evidence="1">Multi-pass membrane protein</topology>
    </subcellularLocation>
</comment>
<dbReference type="Gene3D" id="1.20.1110.10">
    <property type="entry name" value="Calcium-transporting ATPase, transmembrane domain"/>
    <property type="match status" value="1"/>
</dbReference>